<evidence type="ECO:0000313" key="3">
    <source>
        <dbReference type="Proteomes" id="UP000650467"/>
    </source>
</evidence>
<comment type="caution">
    <text evidence="2">The sequence shown here is derived from an EMBL/GenBank/DDBJ whole genome shotgun (WGS) entry which is preliminary data.</text>
</comment>
<dbReference type="EMBL" id="JAEHOC010000062">
    <property type="protein sequence ID" value="KAG2424720.1"/>
    <property type="molecule type" value="Genomic_DNA"/>
</dbReference>
<protein>
    <submittedName>
        <fullName evidence="2">Uncharacterized protein</fullName>
    </submittedName>
</protein>
<keyword evidence="1" id="KW-0812">Transmembrane</keyword>
<sequence length="269" mass="27415">MEPDQQQQHQRSGNEQLEQQRRHAELQLLLLAMGLEERLVSSLSDAERALMLRTHLTIATPEEVAHLLQQLGLPRVQADFLAAVLKSTVAAPGGSNAAGGPLAAVHAPAVNAAAAVDSDWQEGGPLAAVHAPAVNAAAAVDSDWQEGGPLAAVHAPAVNAAAAVDSDWQEGARTGLSLAVLLLLAMALLADGIPRVHPLLLAFMVLAGTISAVESNPRTKRVVVAFARVCGLARCSTSSATLSAMVAALGAALAVTVAVVILSAPGGAP</sequence>
<feature type="transmembrane region" description="Helical" evidence="1">
    <location>
        <begin position="242"/>
        <end position="264"/>
    </location>
</feature>
<accession>A0A835VR60</accession>
<name>A0A835VR60_CHLIN</name>
<keyword evidence="1" id="KW-1133">Transmembrane helix</keyword>
<gene>
    <name evidence="2" type="ORF">HXX76_014296</name>
</gene>
<keyword evidence="3" id="KW-1185">Reference proteome</keyword>
<evidence type="ECO:0000256" key="1">
    <source>
        <dbReference type="SAM" id="Phobius"/>
    </source>
</evidence>
<dbReference type="Proteomes" id="UP000650467">
    <property type="component" value="Unassembled WGS sequence"/>
</dbReference>
<reference evidence="2" key="1">
    <citation type="journal article" date="2020" name="bioRxiv">
        <title>Comparative genomics of Chlamydomonas.</title>
        <authorList>
            <person name="Craig R.J."/>
            <person name="Hasan A.R."/>
            <person name="Ness R.W."/>
            <person name="Keightley P.D."/>
        </authorList>
    </citation>
    <scope>NUCLEOTIDE SEQUENCE</scope>
    <source>
        <strain evidence="2">SAG 7.73</strain>
    </source>
</reference>
<keyword evidence="1" id="KW-0472">Membrane</keyword>
<dbReference type="AlphaFoldDB" id="A0A835VR60"/>
<proteinExistence type="predicted"/>
<organism evidence="2 3">
    <name type="scientific">Chlamydomonas incerta</name>
    <dbReference type="NCBI Taxonomy" id="51695"/>
    <lineage>
        <taxon>Eukaryota</taxon>
        <taxon>Viridiplantae</taxon>
        <taxon>Chlorophyta</taxon>
        <taxon>core chlorophytes</taxon>
        <taxon>Chlorophyceae</taxon>
        <taxon>CS clade</taxon>
        <taxon>Chlamydomonadales</taxon>
        <taxon>Chlamydomonadaceae</taxon>
        <taxon>Chlamydomonas</taxon>
    </lineage>
</organism>
<evidence type="ECO:0000313" key="2">
    <source>
        <dbReference type="EMBL" id="KAG2424720.1"/>
    </source>
</evidence>